<feature type="domain" description="Nucleotide exchange factor Fes1" evidence="3">
    <location>
        <begin position="1"/>
        <end position="82"/>
    </location>
</feature>
<name>A0A4Y9ZPR3_9AGAM</name>
<keyword evidence="2" id="KW-0677">Repeat</keyword>
<dbReference type="Pfam" id="PF08609">
    <property type="entry name" value="Fes1"/>
    <property type="match status" value="1"/>
</dbReference>
<dbReference type="GO" id="GO:0005783">
    <property type="term" value="C:endoplasmic reticulum"/>
    <property type="evidence" value="ECO:0007669"/>
    <property type="project" value="TreeGrafter"/>
</dbReference>
<dbReference type="EMBL" id="SFCI01001265">
    <property type="protein sequence ID" value="TFY76254.1"/>
    <property type="molecule type" value="Genomic_DNA"/>
</dbReference>
<accession>A0A4Y9ZPR3</accession>
<dbReference type="SUPFAM" id="SSF48371">
    <property type="entry name" value="ARM repeat"/>
    <property type="match status" value="1"/>
</dbReference>
<keyword evidence="5" id="KW-1185">Reference proteome</keyword>
<dbReference type="InterPro" id="IPR013918">
    <property type="entry name" value="Nucleotide_exch_fac_Fes1"/>
</dbReference>
<proteinExistence type="inferred from homology"/>
<reference evidence="4 5" key="1">
    <citation type="submission" date="2019-02" db="EMBL/GenBank/DDBJ databases">
        <title>Genome sequencing of the rare red list fungi Hericium alpestre (H. flagellum).</title>
        <authorList>
            <person name="Buettner E."/>
            <person name="Kellner H."/>
        </authorList>
    </citation>
    <scope>NUCLEOTIDE SEQUENCE [LARGE SCALE GENOMIC DNA]</scope>
    <source>
        <strain evidence="4 5">DSM 108284</strain>
    </source>
</reference>
<dbReference type="InterPro" id="IPR011989">
    <property type="entry name" value="ARM-like"/>
</dbReference>
<dbReference type="InterPro" id="IPR016024">
    <property type="entry name" value="ARM-type_fold"/>
</dbReference>
<organism evidence="4 5">
    <name type="scientific">Hericium alpestre</name>
    <dbReference type="NCBI Taxonomy" id="135208"/>
    <lineage>
        <taxon>Eukaryota</taxon>
        <taxon>Fungi</taxon>
        <taxon>Dikarya</taxon>
        <taxon>Basidiomycota</taxon>
        <taxon>Agaricomycotina</taxon>
        <taxon>Agaricomycetes</taxon>
        <taxon>Russulales</taxon>
        <taxon>Hericiaceae</taxon>
        <taxon>Hericium</taxon>
    </lineage>
</organism>
<evidence type="ECO:0000256" key="1">
    <source>
        <dbReference type="ARBA" id="ARBA00011045"/>
    </source>
</evidence>
<evidence type="ECO:0000259" key="3">
    <source>
        <dbReference type="Pfam" id="PF08609"/>
    </source>
</evidence>
<dbReference type="GO" id="GO:0000774">
    <property type="term" value="F:adenyl-nucleotide exchange factor activity"/>
    <property type="evidence" value="ECO:0007669"/>
    <property type="project" value="TreeGrafter"/>
</dbReference>
<comment type="similarity">
    <text evidence="1">Belongs to the FES1 family.</text>
</comment>
<dbReference type="Proteomes" id="UP000298061">
    <property type="component" value="Unassembled WGS sequence"/>
</dbReference>
<dbReference type="PANTHER" id="PTHR19316:SF18">
    <property type="entry name" value="HSP70-BINDING PROTEIN 1"/>
    <property type="match status" value="1"/>
</dbReference>
<evidence type="ECO:0000313" key="4">
    <source>
        <dbReference type="EMBL" id="TFY76254.1"/>
    </source>
</evidence>
<evidence type="ECO:0000256" key="2">
    <source>
        <dbReference type="ARBA" id="ARBA00022737"/>
    </source>
</evidence>
<dbReference type="PANTHER" id="PTHR19316">
    <property type="entry name" value="PROTEIN FOLDING REGULATOR"/>
    <property type="match status" value="1"/>
</dbReference>
<dbReference type="AlphaFoldDB" id="A0A4Y9ZPR3"/>
<gene>
    <name evidence="4" type="ORF">EWM64_g7758</name>
</gene>
<sequence length="201" mass="22230">MDHLLRWGVQNSTAEGQQAQQSEPRKDLDPAILDHILGRPDAELMKESLTKALDESLSEEERIIALDDLEMLVEHIDNANNLGKLQMYEPLQKLLTSSFSDNIKTQALWVIGTAVQNNPAAQKAYLELNPLHTLLGFLSPSVHSSQLRSKAVYTLSGLLKHNAAAVSELDRVGGWEAFRKALEGESPQPSCANKKKRALTP</sequence>
<dbReference type="OrthoDB" id="10250458at2759"/>
<dbReference type="STRING" id="135208.A0A4Y9ZPR3"/>
<dbReference type="Gene3D" id="1.25.10.10">
    <property type="entry name" value="Leucine-rich Repeat Variant"/>
    <property type="match status" value="1"/>
</dbReference>
<dbReference type="InterPro" id="IPR050693">
    <property type="entry name" value="Hsp70_NEF-Inhibitors"/>
</dbReference>
<evidence type="ECO:0000313" key="5">
    <source>
        <dbReference type="Proteomes" id="UP000298061"/>
    </source>
</evidence>
<comment type="caution">
    <text evidence="4">The sequence shown here is derived from an EMBL/GenBank/DDBJ whole genome shotgun (WGS) entry which is preliminary data.</text>
</comment>
<protein>
    <recommendedName>
        <fullName evidence="3">Nucleotide exchange factor Fes1 domain-containing protein</fullName>
    </recommendedName>
</protein>